<dbReference type="Proteomes" id="UP000464173">
    <property type="component" value="Segment"/>
</dbReference>
<evidence type="ECO:0000313" key="2">
    <source>
        <dbReference type="Proteomes" id="UP000464173"/>
    </source>
</evidence>
<accession>A0A6B9L9G1</accession>
<keyword evidence="2" id="KW-1185">Reference proteome</keyword>
<organism evidence="1 2">
    <name type="scientific">Flavobacterium phage vB_FspS_filifjonk9-1</name>
    <dbReference type="NCBI Taxonomy" id="2686245"/>
    <lineage>
        <taxon>Viruses</taxon>
        <taxon>Duplodnaviria</taxon>
        <taxon>Heunggongvirae</taxon>
        <taxon>Uroviricota</taxon>
        <taxon>Caudoviricetes</taxon>
        <taxon>Muminvirus</taxon>
        <taxon>Muminvirus filifjonk</taxon>
    </lineage>
</organism>
<gene>
    <name evidence="1" type="ORF">filifjonk91_gp060</name>
</gene>
<protein>
    <submittedName>
        <fullName evidence="1">Uncharacterized protein</fullName>
    </submittedName>
</protein>
<proteinExistence type="predicted"/>
<evidence type="ECO:0000313" key="1">
    <source>
        <dbReference type="EMBL" id="QHB38677.1"/>
    </source>
</evidence>
<name>A0A6B9L9G1_9CAUD</name>
<reference evidence="1 2" key="1">
    <citation type="journal article" date="2020" name="Viruses">
        <title>Diversity and Host Interactions Among Virulent and Temperate Baltic Sea Flavobacterium Phages.</title>
        <authorList>
            <person name="Nilsson E."/>
            <person name="Bayfield O.W."/>
            <person name="Lundin D."/>
            <person name="Antson A.A."/>
            <person name="Holmfeldt K."/>
        </authorList>
    </citation>
    <scope>NUCLEOTIDE SEQUENCE [LARGE SCALE GENOMIC DNA]</scope>
</reference>
<dbReference type="EMBL" id="MN812206">
    <property type="protein sequence ID" value="QHB38677.1"/>
    <property type="molecule type" value="Genomic_DNA"/>
</dbReference>
<sequence length="898" mass="102597">MFKHYLNFADLPLIGRIEISEPFKFDGSTHEIKREKGRHSRDVIIANQDIDLELEREHFELLDIEQTLPDGTIFNLASHGFDYLINEINSRGWEMSVEYIINYNGTDFTTGEIDGLTYKVSDNELSIKITQNTLYAYIKKNDSVKIDAFSDKSLTDLTIEPCTTTDIFLKAKPLLQASDWESIEADAFGFSQTNNRNDVNDIPSTIRFGANNCLIVKSYGIEDTLNSFESRYVLNSLGFPNDGLNFQYLEAKNTLTDIKISITDLDAYTRQSKNDFFANIVLSGSGYVRFVIKYGFDTDVPNMTTIVLYERFFGFVDSSPIVNLPNSFDVTIPVLEQGMRLYVYLEPYSEATFNQYSSSSLANYTVYATMESMKMSITATSTALSTIVKGVRLYDLLRHQANSYDTILTDNGVFNNTSEYWNNFCFNGRMLGNLANNEFNNEFKQLYNSVCDEAFADYQITNEGIEIDFINNYYKDEEIAVFTELPSNDYNYTANSDYSINLFNVKFKKSSSDRTGNEVDTIDDVHTSLQLKMPSKKADAIYNLEFDHIRSAQLIEEQRRKGNEVNGKTRVLENDENLFVLDCVELAPSTTNEFTQFLRYRILDTDNKLEIVSNGTFAWTNLGMVVGQTISISFVGLPSGTNFEILALEDFTIRLLFLNNFPTSDSDGEKSITFNYILQGVQYTNRTNQGFTTIQGVANPDNYSNLKYSLKRITNKWLSFINTAGQYLIGQDAKVTEIKINDALETQLNTESGLVIDKANITLTENRILNGRVFSVKVFSDFDTATNLFNNVRDLKGYIRIILNSENVIFGYIKEARYTWRSNELILTLEEKFNNLITEINTLDVYNYNIVNNFVNLYDVNNLPLLTTKEFTKFSINGIIYDNIDDFTNNLIPLLNNE</sequence>